<dbReference type="GO" id="GO:0009166">
    <property type="term" value="P:nucleotide catabolic process"/>
    <property type="evidence" value="ECO:0007669"/>
    <property type="project" value="InterPro"/>
</dbReference>
<evidence type="ECO:0000313" key="6">
    <source>
        <dbReference type="Proteomes" id="UP000292373"/>
    </source>
</evidence>
<dbReference type="Gene3D" id="3.60.21.10">
    <property type="match status" value="1"/>
</dbReference>
<evidence type="ECO:0000256" key="2">
    <source>
        <dbReference type="SAM" id="SignalP"/>
    </source>
</evidence>
<comment type="caution">
    <text evidence="5">The sequence shown here is derived from an EMBL/GenBank/DDBJ whole genome shotgun (WGS) entry which is preliminary data.</text>
</comment>
<dbReference type="SUPFAM" id="SSF69318">
    <property type="entry name" value="Integrin alpha N-terminal domain"/>
    <property type="match status" value="1"/>
</dbReference>
<name>A0A4Q9KAS2_9ACTN</name>
<evidence type="ECO:0000259" key="3">
    <source>
        <dbReference type="Pfam" id="PF00149"/>
    </source>
</evidence>
<dbReference type="GO" id="GO:0030288">
    <property type="term" value="C:outer membrane-bounded periplasmic space"/>
    <property type="evidence" value="ECO:0007669"/>
    <property type="project" value="TreeGrafter"/>
</dbReference>
<organism evidence="5 6">
    <name type="scientific">Propioniciclava sinopodophylli</name>
    <dbReference type="NCBI Taxonomy" id="1837344"/>
    <lineage>
        <taxon>Bacteria</taxon>
        <taxon>Bacillati</taxon>
        <taxon>Actinomycetota</taxon>
        <taxon>Actinomycetes</taxon>
        <taxon>Propionibacteriales</taxon>
        <taxon>Propionibacteriaceae</taxon>
        <taxon>Propioniciclava</taxon>
    </lineage>
</organism>
<feature type="domain" description="5'-Nucleotidase C-terminal" evidence="4">
    <location>
        <begin position="371"/>
        <end position="531"/>
    </location>
</feature>
<dbReference type="SUPFAM" id="SSF56300">
    <property type="entry name" value="Metallo-dependent phosphatases"/>
    <property type="match status" value="1"/>
</dbReference>
<dbReference type="SUPFAM" id="SSF55816">
    <property type="entry name" value="5'-nucleotidase (syn. UDP-sugar hydrolase), C-terminal domain"/>
    <property type="match status" value="1"/>
</dbReference>
<accession>A0A4Q9KAS2</accession>
<dbReference type="AlphaFoldDB" id="A0A4Q9KAS2"/>
<dbReference type="PANTHER" id="PTHR11575">
    <property type="entry name" value="5'-NUCLEOTIDASE-RELATED"/>
    <property type="match status" value="1"/>
</dbReference>
<dbReference type="InterPro" id="IPR004843">
    <property type="entry name" value="Calcineurin-like_PHP"/>
</dbReference>
<evidence type="ECO:0000256" key="1">
    <source>
        <dbReference type="ARBA" id="ARBA00022729"/>
    </source>
</evidence>
<dbReference type="Pfam" id="PF00149">
    <property type="entry name" value="Metallophos"/>
    <property type="match status" value="1"/>
</dbReference>
<keyword evidence="1 2" id="KW-0732">Signal</keyword>
<evidence type="ECO:0000259" key="4">
    <source>
        <dbReference type="Pfam" id="PF02872"/>
    </source>
</evidence>
<dbReference type="PRINTS" id="PR01607">
    <property type="entry name" value="APYRASEFAMLY"/>
</dbReference>
<dbReference type="Proteomes" id="UP000292373">
    <property type="component" value="Unassembled WGS sequence"/>
</dbReference>
<keyword evidence="6" id="KW-1185">Reference proteome</keyword>
<dbReference type="RefSeq" id="WP_131169978.1">
    <property type="nucleotide sequence ID" value="NZ_SDMQ01000019.1"/>
</dbReference>
<sequence length="893" mass="94345">MYARKRTGVAIAALGLVASMGLTTPATAAESKSAISEGLTKVNLLNFNDFHGRIDATAGPRFACLVENQKTLLGDDTTLLLSAGDNIGGSLFVSFVAQDNPTLAYLNALELDAAAVGNHEFDRGFDDLTGRVDTAADFPYLGANVYERGTETPALDEYVIKTVNGVEVAIIGAVTQETASLVSPDGTTGIEFGDPVEAVNRVATKLSDGNAENGEADVIVAEIHDGAASVTGGVPAANAIYNRMVNELSAEVDVIFNGHTHQIYTVDAPITAGTRNISQAGQYGGGLTSVQLGIDPETNKVVEYVNDYVPVPDAAPSGACLTDPQYLAAKQISDDAVAAAKVLGAQPVGKIAADITTAYANAAVTDDGVYMGTARDDRMRESALGNLVAQAWLEELNVPGRPGADIGIMNPGGLRAELFHKASGVEGDGVVTLEEASAVNPFGNTLVVKDITGAQFKETLEQQWQPEGSSRGFLNLGLSDNVSYTFDPNLPKGSRITSVWVGEERLDLDAVYQVTSSSFLMAGGDNFTALQKGTNTRDTGLVDTEAFMNFMGRADAPIEPNFAKRGVGVIDMPEKVVDEVEVTIEGVDMTSLGAPANTEFEVFANGQSVGTLEIVTERVATPLPVRDGVTNGVLTVDRTGLQTNESVDLTLVAAESGTVVQLGPVVISLETGFFLNDDFTGIANIQFKYGEPGDVVLFGDWDGDGIDTPAIRRGNQFFIKNSNSAGFADKVVAYGNAGDVVLVGDWNGDGVDTLAVRRGHQYFIKNSIASGYADKVVLYGNPTDVVLVGDWNGDDVDTLAVRRGHQYYVKNTIATGYADYMFAYGNPDDIVIVGDWDGDKTDGLGVRRGNQYLLKNTTATGYADIVFSYGEATDEVFVGDWNGDGKDTLGVRR</sequence>
<gene>
    <name evidence="5" type="ORF">ET989_13820</name>
</gene>
<dbReference type="InterPro" id="IPR008334">
    <property type="entry name" value="5'-Nucleotdase_C"/>
</dbReference>
<feature type="domain" description="Calcineurin-like phosphoesterase" evidence="3">
    <location>
        <begin position="45"/>
        <end position="262"/>
    </location>
</feature>
<evidence type="ECO:0000313" key="5">
    <source>
        <dbReference type="EMBL" id="TBT82661.1"/>
    </source>
</evidence>
<dbReference type="PANTHER" id="PTHR11575:SF24">
    <property type="entry name" value="5'-NUCLEOTIDASE"/>
    <property type="match status" value="1"/>
</dbReference>
<dbReference type="OrthoDB" id="1016457at2"/>
<dbReference type="InterPro" id="IPR036907">
    <property type="entry name" value="5'-Nucleotdase_C_sf"/>
</dbReference>
<proteinExistence type="predicted"/>
<dbReference type="InterPro" id="IPR029052">
    <property type="entry name" value="Metallo-depent_PP-like"/>
</dbReference>
<feature type="chain" id="PRO_5020673535" evidence="2">
    <location>
        <begin position="29"/>
        <end position="893"/>
    </location>
</feature>
<reference evidence="5 6" key="1">
    <citation type="submission" date="2019-01" db="EMBL/GenBank/DDBJ databases">
        <title>Lactibacter flavus gen. nov., sp. nov., a novel bacterium of the family Propionibacteriaceae isolated from raw milk and dairy products.</title>
        <authorList>
            <person name="Huptas C."/>
            <person name="Wenning M."/>
            <person name="Breitenwieser F."/>
            <person name="Doll E."/>
            <person name="Von Neubeck M."/>
            <person name="Busse H.-J."/>
            <person name="Scherer S."/>
        </authorList>
    </citation>
    <scope>NUCLEOTIDE SEQUENCE [LARGE SCALE GENOMIC DNA]</scope>
    <source>
        <strain evidence="5 6">KCTC 33808</strain>
    </source>
</reference>
<feature type="signal peptide" evidence="2">
    <location>
        <begin position="1"/>
        <end position="28"/>
    </location>
</feature>
<protein>
    <submittedName>
        <fullName evidence="5">Bifunctional metallophosphatase/5'-nucleotidase</fullName>
    </submittedName>
</protein>
<dbReference type="InterPro" id="IPR006179">
    <property type="entry name" value="5_nucleotidase/apyrase"/>
</dbReference>
<dbReference type="GO" id="GO:0008768">
    <property type="term" value="F:UDP-sugar diphosphatase activity"/>
    <property type="evidence" value="ECO:0007669"/>
    <property type="project" value="TreeGrafter"/>
</dbReference>
<dbReference type="EMBL" id="SDMQ01000019">
    <property type="protein sequence ID" value="TBT82661.1"/>
    <property type="molecule type" value="Genomic_DNA"/>
</dbReference>
<dbReference type="InterPro" id="IPR028994">
    <property type="entry name" value="Integrin_alpha_N"/>
</dbReference>
<dbReference type="Pfam" id="PF02872">
    <property type="entry name" value="5_nucleotid_C"/>
    <property type="match status" value="1"/>
</dbReference>
<dbReference type="Gene3D" id="3.90.780.10">
    <property type="entry name" value="5'-Nucleotidase, C-terminal domain"/>
    <property type="match status" value="1"/>
</dbReference>
<dbReference type="GO" id="GO:0008253">
    <property type="term" value="F:5'-nucleotidase activity"/>
    <property type="evidence" value="ECO:0007669"/>
    <property type="project" value="TreeGrafter"/>
</dbReference>